<name>A0A6J4H995_9SPHI</name>
<evidence type="ECO:0000256" key="3">
    <source>
        <dbReference type="ARBA" id="ARBA00022692"/>
    </source>
</evidence>
<feature type="transmembrane region" description="Helical" evidence="7">
    <location>
        <begin position="554"/>
        <end position="574"/>
    </location>
</feature>
<feature type="transmembrane region" description="Helical" evidence="7">
    <location>
        <begin position="406"/>
        <end position="425"/>
    </location>
</feature>
<dbReference type="Pfam" id="PF02080">
    <property type="entry name" value="TrkA_C"/>
    <property type="match status" value="2"/>
</dbReference>
<organism evidence="9">
    <name type="scientific">uncultured Cytophagales bacterium</name>
    <dbReference type="NCBI Taxonomy" id="158755"/>
    <lineage>
        <taxon>Bacteria</taxon>
        <taxon>Pseudomonadati</taxon>
        <taxon>Bacteroidota</taxon>
        <taxon>Sphingobacteriia</taxon>
        <taxon>Sphingobacteriales</taxon>
        <taxon>environmental samples</taxon>
    </lineage>
</organism>
<feature type="transmembrane region" description="Helical" evidence="7">
    <location>
        <begin position="432"/>
        <end position="450"/>
    </location>
</feature>
<feature type="transmembrane region" description="Helical" evidence="7">
    <location>
        <begin position="462"/>
        <end position="486"/>
    </location>
</feature>
<dbReference type="GO" id="GO:0006813">
    <property type="term" value="P:potassium ion transport"/>
    <property type="evidence" value="ECO:0007669"/>
    <property type="project" value="InterPro"/>
</dbReference>
<dbReference type="AlphaFoldDB" id="A0A6J4H995"/>
<feature type="transmembrane region" description="Helical" evidence="7">
    <location>
        <begin position="12"/>
        <end position="33"/>
    </location>
</feature>
<keyword evidence="3 7" id="KW-0812">Transmembrane</keyword>
<dbReference type="Gene3D" id="3.30.70.1450">
    <property type="entry name" value="Regulator of K+ conductance, C-terminal domain"/>
    <property type="match status" value="2"/>
</dbReference>
<feature type="transmembrane region" description="Helical" evidence="7">
    <location>
        <begin position="161"/>
        <end position="183"/>
    </location>
</feature>
<feature type="transmembrane region" description="Helical" evidence="7">
    <location>
        <begin position="81"/>
        <end position="107"/>
    </location>
</feature>
<feature type="transmembrane region" description="Helical" evidence="7">
    <location>
        <begin position="517"/>
        <end position="542"/>
    </location>
</feature>
<dbReference type="InterPro" id="IPR006037">
    <property type="entry name" value="RCK_C"/>
</dbReference>
<dbReference type="PROSITE" id="PS51202">
    <property type="entry name" value="RCK_C"/>
    <property type="match status" value="2"/>
</dbReference>
<dbReference type="EMBL" id="CADCTQ010000022">
    <property type="protein sequence ID" value="CAA9216925.1"/>
    <property type="molecule type" value="Genomic_DNA"/>
</dbReference>
<dbReference type="InterPro" id="IPR036721">
    <property type="entry name" value="RCK_C_sf"/>
</dbReference>
<dbReference type="InterPro" id="IPR051679">
    <property type="entry name" value="DASS-Related_Transporters"/>
</dbReference>
<evidence type="ECO:0000259" key="8">
    <source>
        <dbReference type="PROSITE" id="PS51202"/>
    </source>
</evidence>
<evidence type="ECO:0000256" key="4">
    <source>
        <dbReference type="ARBA" id="ARBA00022737"/>
    </source>
</evidence>
<dbReference type="Pfam" id="PF03600">
    <property type="entry name" value="CitMHS"/>
    <property type="match status" value="1"/>
</dbReference>
<dbReference type="GO" id="GO:0005886">
    <property type="term" value="C:plasma membrane"/>
    <property type="evidence" value="ECO:0007669"/>
    <property type="project" value="TreeGrafter"/>
</dbReference>
<dbReference type="PANTHER" id="PTHR43652">
    <property type="entry name" value="BASIC AMINO ACID ANTIPORTER YFCC-RELATED"/>
    <property type="match status" value="1"/>
</dbReference>
<keyword evidence="6 7" id="KW-0472">Membrane</keyword>
<feature type="domain" description="RCK C-terminal" evidence="8">
    <location>
        <begin position="283"/>
        <end position="367"/>
    </location>
</feature>
<dbReference type="PANTHER" id="PTHR43652:SF2">
    <property type="entry name" value="BASIC AMINO ACID ANTIPORTER YFCC-RELATED"/>
    <property type="match status" value="1"/>
</dbReference>
<feature type="transmembrane region" description="Helical" evidence="7">
    <location>
        <begin position="493"/>
        <end position="511"/>
    </location>
</feature>
<accession>A0A6J4H995</accession>
<feature type="transmembrane region" description="Helical" evidence="7">
    <location>
        <begin position="40"/>
        <end position="58"/>
    </location>
</feature>
<evidence type="ECO:0000313" key="9">
    <source>
        <dbReference type="EMBL" id="CAA9216925.1"/>
    </source>
</evidence>
<proteinExistence type="predicted"/>
<feature type="transmembrane region" description="Helical" evidence="7">
    <location>
        <begin position="128"/>
        <end position="149"/>
    </location>
</feature>
<keyword evidence="5 7" id="KW-1133">Transmembrane helix</keyword>
<feature type="domain" description="RCK C-terminal" evidence="8">
    <location>
        <begin position="194"/>
        <end position="277"/>
    </location>
</feature>
<evidence type="ECO:0000256" key="1">
    <source>
        <dbReference type="ARBA" id="ARBA00004141"/>
    </source>
</evidence>
<evidence type="ECO:0000256" key="7">
    <source>
        <dbReference type="SAM" id="Phobius"/>
    </source>
</evidence>
<sequence>MVAITLFATEKLSVDAVTLMLVIVLTLTGILTIDEAFSGFSSDFIVILASVFIISGALQETGILDSLGAQLARVKTKSTDFLLVVVMAFSGSVSAFMNNTTVTALFLGPLTSLCNRLGISPSKMLMPLAFASILGGTCTVIGTSTNVAVSGYIAKAGMQPIGLFELLPIGALLFGIGIVYMVTIGKWMLPNHKVTALTDQYAVREYLTEIKVLDDSPLVGQYVFESDLSKMNFVILRVIRAKQNIMPRSTTVIEAGDVMLVKGRIDELVKVKETEGIDIKGDLLASDLQNEDIKLAEIIITPRSPLVNCTLKQSHFLQKYGLKVLAIHRHRSYVREKIGEISLLMGDVLLVQGPAEKLEGAQATNDFTILGQFTQVLYKKRRGFITIGVFLLAIFTNLFFPEQMPLAICFLAAAMVVVVVNKMTAERAYHLVDWRLLILIGGMSAFGIAMEKTGASAYVADLIVNLLEPLGVMAILAGFVLLTVLLTQPMSNAAAALVVLPVAMQVAQQLHVNPRPFAIAIMLAASVSLITPFEPSCILVYGPGKYRFKDFLQTGSLLTLIMMAVIVFMVPMLWKL</sequence>
<keyword evidence="4" id="KW-0677">Repeat</keyword>
<dbReference type="GO" id="GO:0008324">
    <property type="term" value="F:monoatomic cation transmembrane transporter activity"/>
    <property type="evidence" value="ECO:0007669"/>
    <property type="project" value="InterPro"/>
</dbReference>
<comment type="subcellular location">
    <subcellularLocation>
        <location evidence="1">Membrane</location>
        <topology evidence="1">Multi-pass membrane protein</topology>
    </subcellularLocation>
</comment>
<reference evidence="9" key="1">
    <citation type="submission" date="2020-02" db="EMBL/GenBank/DDBJ databases">
        <authorList>
            <person name="Meier V. D."/>
        </authorList>
    </citation>
    <scope>NUCLEOTIDE SEQUENCE</scope>
    <source>
        <strain evidence="9">AVDCRST_MAG56</strain>
    </source>
</reference>
<evidence type="ECO:0000256" key="6">
    <source>
        <dbReference type="ARBA" id="ARBA00023136"/>
    </source>
</evidence>
<gene>
    <name evidence="9" type="ORF">AVDCRST_MAG56-229</name>
</gene>
<evidence type="ECO:0000256" key="5">
    <source>
        <dbReference type="ARBA" id="ARBA00022989"/>
    </source>
</evidence>
<protein>
    <submittedName>
        <fullName evidence="9">Sulfate permease, Trk-type</fullName>
    </submittedName>
</protein>
<dbReference type="InterPro" id="IPR004680">
    <property type="entry name" value="Cit_transptr-like_dom"/>
</dbReference>
<evidence type="ECO:0000256" key="2">
    <source>
        <dbReference type="ARBA" id="ARBA00022448"/>
    </source>
</evidence>
<dbReference type="SUPFAM" id="SSF116726">
    <property type="entry name" value="TrkA C-terminal domain-like"/>
    <property type="match status" value="2"/>
</dbReference>
<keyword evidence="2" id="KW-0813">Transport</keyword>